<dbReference type="Proteomes" id="UP000233256">
    <property type="component" value="Unassembled WGS sequence"/>
</dbReference>
<dbReference type="AlphaFoldDB" id="A0A2N1PLZ8"/>
<reference evidence="1 2" key="1">
    <citation type="journal article" date="2017" name="ISME J.">
        <title>Potential for microbial H2 and metal transformations associated with novel bacteria and archaea in deep terrestrial subsurface sediments.</title>
        <authorList>
            <person name="Hernsdorf A.W."/>
            <person name="Amano Y."/>
            <person name="Miyakawa K."/>
            <person name="Ise K."/>
            <person name="Suzuki Y."/>
            <person name="Anantharaman K."/>
            <person name="Probst A."/>
            <person name="Burstein D."/>
            <person name="Thomas B.C."/>
            <person name="Banfield J.F."/>
        </authorList>
    </citation>
    <scope>NUCLEOTIDE SEQUENCE [LARGE SCALE GENOMIC DNA]</scope>
    <source>
        <strain evidence="1">HGW-Wallbacteria-1</strain>
    </source>
</reference>
<dbReference type="EMBL" id="PGXC01000021">
    <property type="protein sequence ID" value="PKK89302.1"/>
    <property type="molecule type" value="Genomic_DNA"/>
</dbReference>
<protein>
    <submittedName>
        <fullName evidence="1">Uncharacterized protein</fullName>
    </submittedName>
</protein>
<sequence>MRDHAAYYPLELAMIWSGHSVGAMLATYLTRLGASLKILLPSQDPSLWTDNGEPSEKVLFSLRPALSKGYDIQAIEKKNSEVLTQYSDLNKYDLIFIIPENCGNTGYFCNDQGTGNVLETGNGSESSETGNSDNNAELLDAEENLDFSVCFVIPGKGENLISRLIMPPVTGAADIACSGRKTAHGVIDYPIRYLEKAPLPEIDDFLASLPPFQQPLRMIHISDAVLAIAEQGLALLEDSAGSAVPRNCRLSGKWGWSGTIGQAFGECTAQLKRLGKAIPQWHGFPAEAAGAAEQISSLALKYEEVYSKWLNSRAGGAATETEFGSETSVEAGGVIGSEGEASIDPFFDSVGPGESMANCLESMIIMQASPWNLRRENS</sequence>
<evidence type="ECO:0000313" key="1">
    <source>
        <dbReference type="EMBL" id="PKK89302.1"/>
    </source>
</evidence>
<gene>
    <name evidence="1" type="ORF">CVV64_15040</name>
</gene>
<name>A0A2N1PLZ8_9BACT</name>
<organism evidence="1 2">
    <name type="scientific">Candidatus Wallbacteria bacterium HGW-Wallbacteria-1</name>
    <dbReference type="NCBI Taxonomy" id="2013854"/>
    <lineage>
        <taxon>Bacteria</taxon>
        <taxon>Candidatus Walliibacteriota</taxon>
    </lineage>
</organism>
<evidence type="ECO:0000313" key="2">
    <source>
        <dbReference type="Proteomes" id="UP000233256"/>
    </source>
</evidence>
<proteinExistence type="predicted"/>
<accession>A0A2N1PLZ8</accession>
<comment type="caution">
    <text evidence="1">The sequence shown here is derived from an EMBL/GenBank/DDBJ whole genome shotgun (WGS) entry which is preliminary data.</text>
</comment>